<dbReference type="OrthoDB" id="1753657at2"/>
<accession>A0A084JPF1</accession>
<protein>
    <submittedName>
        <fullName evidence="1">Uncharacterized protein</fullName>
    </submittedName>
</protein>
<sequence>MFKNCLDLKAEIREDGTIKLPEEFLSALGWTPKTVVQIEFEQEGKCLIVTAPFDYCCICGTSENPFFNVMGKHVCEDCQQMIASVKIDKSKILNGQLNDNLDYTNEE</sequence>
<dbReference type="STRING" id="29354.IO98_05430"/>
<organism evidence="1 2">
    <name type="scientific">Lacrimispora celerecrescens</name>
    <dbReference type="NCBI Taxonomy" id="29354"/>
    <lineage>
        <taxon>Bacteria</taxon>
        <taxon>Bacillati</taxon>
        <taxon>Bacillota</taxon>
        <taxon>Clostridia</taxon>
        <taxon>Lachnospirales</taxon>
        <taxon>Lachnospiraceae</taxon>
        <taxon>Lacrimispora</taxon>
    </lineage>
</organism>
<proteinExistence type="predicted"/>
<comment type="caution">
    <text evidence="1">The sequence shown here is derived from an EMBL/GenBank/DDBJ whole genome shotgun (WGS) entry which is preliminary data.</text>
</comment>
<name>A0A084JPF1_9FIRM</name>
<dbReference type="Proteomes" id="UP000028525">
    <property type="component" value="Unassembled WGS sequence"/>
</dbReference>
<keyword evidence="2" id="KW-1185">Reference proteome</keyword>
<reference evidence="1 2" key="1">
    <citation type="submission" date="2014-07" db="EMBL/GenBank/DDBJ databases">
        <title>Draft genome of Clostridium celerecrescens 152B isolated from sediments associated with methane hydrate from Krishna Godavari basin.</title>
        <authorList>
            <person name="Honkalas V.S."/>
            <person name="Dabir A.P."/>
            <person name="Arora P."/>
            <person name="Dhakephalkar P.K."/>
        </authorList>
    </citation>
    <scope>NUCLEOTIDE SEQUENCE [LARGE SCALE GENOMIC DNA]</scope>
    <source>
        <strain evidence="1 2">152B</strain>
    </source>
</reference>
<dbReference type="RefSeq" id="WP_038278762.1">
    <property type="nucleotide sequence ID" value="NZ_JPME01000008.1"/>
</dbReference>
<dbReference type="AlphaFoldDB" id="A0A084JPF1"/>
<gene>
    <name evidence="1" type="ORF">IO98_05430</name>
</gene>
<dbReference type="EMBL" id="JPME01000008">
    <property type="protein sequence ID" value="KEZ90835.1"/>
    <property type="molecule type" value="Genomic_DNA"/>
</dbReference>
<evidence type="ECO:0000313" key="2">
    <source>
        <dbReference type="Proteomes" id="UP000028525"/>
    </source>
</evidence>
<evidence type="ECO:0000313" key="1">
    <source>
        <dbReference type="EMBL" id="KEZ90835.1"/>
    </source>
</evidence>